<dbReference type="GO" id="GO:0050661">
    <property type="term" value="F:NADP binding"/>
    <property type="evidence" value="ECO:0007669"/>
    <property type="project" value="InterPro"/>
</dbReference>
<dbReference type="Gene3D" id="3.40.50.720">
    <property type="entry name" value="NAD(P)-binding Rossmann-like Domain"/>
    <property type="match status" value="1"/>
</dbReference>
<comment type="caution">
    <text evidence="4">The sequence shown here is derived from an EMBL/GenBank/DDBJ whole genome shotgun (WGS) entry which is preliminary data.</text>
</comment>
<comment type="similarity">
    <text evidence="1">Belongs to the HIBADH-related family. NP60 subfamily.</text>
</comment>
<protein>
    <recommendedName>
        <fullName evidence="3">6-phosphogluconate dehydrogenase NADP-binding domain-containing protein</fullName>
    </recommendedName>
</protein>
<dbReference type="PANTHER" id="PTHR43580:SF8">
    <property type="entry name" value="6-PHOSPHOGLUCONATE DEHYDROGENASE NADP-BINDING DOMAIN-CONTAINING PROTEIN-RELATED"/>
    <property type="match status" value="1"/>
</dbReference>
<keyword evidence="5" id="KW-1185">Reference proteome</keyword>
<accession>A0A9W8A8P5</accession>
<evidence type="ECO:0000313" key="4">
    <source>
        <dbReference type="EMBL" id="KAJ1923737.1"/>
    </source>
</evidence>
<sequence length="411" mass="43142">MASSTPHRVAWIGLGNLGLPIAQNLQTVLTQATTSAEVAASLPFAVEPTLTVYNRTTGKAAPIQALGGQLAPSIAEVAETCQIIFTCLANDQAVGTVFRELISTLRARQEAGRAPTSPVYLVDVSTVSEALVTELNESIQLLTAAQPSSVPIYYLRCPVFGPPAAAQSAALVWVLSGPDAARAAIKGLVLPGLGRASIDMGTNIIKGSNMKLLGNYFITATIESLSEAGTLAEAAGLGTAKALEFIELMFPFGSYLGYCRKQVRPDERHLATSAGGTSAPAFPTSAPTATTTHPVNSLRLDSVAAQTATPVSTPGTETTAASSQDGFITDVGFTVDNGLKDVNLILDLARRNNVQLPTLDALRKNLTTLQASGLNHWDWSAAIVATRWAAQLPGYHNDTTFASKDRPAEER</sequence>
<feature type="compositionally biased region" description="Low complexity" evidence="2">
    <location>
        <begin position="277"/>
        <end position="293"/>
    </location>
</feature>
<dbReference type="InterPro" id="IPR008927">
    <property type="entry name" value="6-PGluconate_DH-like_C_sf"/>
</dbReference>
<dbReference type="EMBL" id="JANBPT010000315">
    <property type="protein sequence ID" value="KAJ1923737.1"/>
    <property type="molecule type" value="Genomic_DNA"/>
</dbReference>
<dbReference type="SUPFAM" id="SSF51735">
    <property type="entry name" value="NAD(P)-binding Rossmann-fold domains"/>
    <property type="match status" value="1"/>
</dbReference>
<name>A0A9W8A8P5_9FUNG</name>
<dbReference type="Gene3D" id="1.10.1040.10">
    <property type="entry name" value="N-(1-d-carboxylethyl)-l-norvaline Dehydrogenase, domain 2"/>
    <property type="match status" value="2"/>
</dbReference>
<dbReference type="InterPro" id="IPR051265">
    <property type="entry name" value="HIBADH-related_NP60_sf"/>
</dbReference>
<evidence type="ECO:0000259" key="3">
    <source>
        <dbReference type="Pfam" id="PF03446"/>
    </source>
</evidence>
<reference evidence="4" key="1">
    <citation type="submission" date="2022-07" db="EMBL/GenBank/DDBJ databases">
        <title>Phylogenomic reconstructions and comparative analyses of Kickxellomycotina fungi.</title>
        <authorList>
            <person name="Reynolds N.K."/>
            <person name="Stajich J.E."/>
            <person name="Barry K."/>
            <person name="Grigoriev I.V."/>
            <person name="Crous P."/>
            <person name="Smith M.E."/>
        </authorList>
    </citation>
    <scope>NUCLEOTIDE SEQUENCE</scope>
    <source>
        <strain evidence="4">RSA 861</strain>
    </source>
</reference>
<gene>
    <name evidence="4" type="ORF">IWQ60_005686</name>
</gene>
<evidence type="ECO:0000256" key="2">
    <source>
        <dbReference type="SAM" id="MobiDB-lite"/>
    </source>
</evidence>
<dbReference type="InterPro" id="IPR036291">
    <property type="entry name" value="NAD(P)-bd_dom_sf"/>
</dbReference>
<proteinExistence type="inferred from homology"/>
<dbReference type="Proteomes" id="UP001150569">
    <property type="component" value="Unassembled WGS sequence"/>
</dbReference>
<evidence type="ECO:0000256" key="1">
    <source>
        <dbReference type="ARBA" id="ARBA00007598"/>
    </source>
</evidence>
<dbReference type="InterPro" id="IPR006115">
    <property type="entry name" value="6PGDH_NADP-bd"/>
</dbReference>
<feature type="domain" description="6-phosphogluconate dehydrogenase NADP-binding" evidence="3">
    <location>
        <begin position="9"/>
        <end position="187"/>
    </location>
</feature>
<organism evidence="4 5">
    <name type="scientific">Tieghemiomyces parasiticus</name>
    <dbReference type="NCBI Taxonomy" id="78921"/>
    <lineage>
        <taxon>Eukaryota</taxon>
        <taxon>Fungi</taxon>
        <taxon>Fungi incertae sedis</taxon>
        <taxon>Zoopagomycota</taxon>
        <taxon>Kickxellomycotina</taxon>
        <taxon>Dimargaritomycetes</taxon>
        <taxon>Dimargaritales</taxon>
        <taxon>Dimargaritaceae</taxon>
        <taxon>Tieghemiomyces</taxon>
    </lineage>
</organism>
<dbReference type="Pfam" id="PF03446">
    <property type="entry name" value="NAD_binding_2"/>
    <property type="match status" value="1"/>
</dbReference>
<dbReference type="OrthoDB" id="435038at2759"/>
<dbReference type="SUPFAM" id="SSF48179">
    <property type="entry name" value="6-phosphogluconate dehydrogenase C-terminal domain-like"/>
    <property type="match status" value="2"/>
</dbReference>
<dbReference type="AlphaFoldDB" id="A0A9W8A8P5"/>
<evidence type="ECO:0000313" key="5">
    <source>
        <dbReference type="Proteomes" id="UP001150569"/>
    </source>
</evidence>
<feature type="region of interest" description="Disordered" evidence="2">
    <location>
        <begin position="269"/>
        <end position="293"/>
    </location>
</feature>
<dbReference type="InterPro" id="IPR013328">
    <property type="entry name" value="6PGD_dom2"/>
</dbReference>
<dbReference type="PANTHER" id="PTHR43580">
    <property type="entry name" value="OXIDOREDUCTASE GLYR1-RELATED"/>
    <property type="match status" value="1"/>
</dbReference>